<evidence type="ECO:0000313" key="2">
    <source>
        <dbReference type="EMBL" id="CDY23128.1"/>
    </source>
</evidence>
<dbReference type="Proteomes" id="UP000028999">
    <property type="component" value="Unassembled WGS sequence"/>
</dbReference>
<reference evidence="1" key="3">
    <citation type="submission" date="2021-01" db="EMBL/GenBank/DDBJ databases">
        <authorList>
            <consortium name="Genoscope - CEA"/>
            <person name="William W."/>
        </authorList>
    </citation>
    <scope>NUCLEOTIDE SEQUENCE</scope>
</reference>
<evidence type="ECO:0000313" key="3">
    <source>
        <dbReference type="Proteomes" id="UP000028999"/>
    </source>
</evidence>
<name>A0A078GEU1_BRANA</name>
<reference evidence="2" key="2">
    <citation type="submission" date="2014-06" db="EMBL/GenBank/DDBJ databases">
        <authorList>
            <person name="Genoscope - CEA"/>
        </authorList>
    </citation>
    <scope>NUCLEOTIDE SEQUENCE</scope>
</reference>
<proteinExistence type="predicted"/>
<organism evidence="2 3">
    <name type="scientific">Brassica napus</name>
    <name type="common">Rape</name>
    <dbReference type="NCBI Taxonomy" id="3708"/>
    <lineage>
        <taxon>Eukaryota</taxon>
        <taxon>Viridiplantae</taxon>
        <taxon>Streptophyta</taxon>
        <taxon>Embryophyta</taxon>
        <taxon>Tracheophyta</taxon>
        <taxon>Spermatophyta</taxon>
        <taxon>Magnoliopsida</taxon>
        <taxon>eudicotyledons</taxon>
        <taxon>Gunneridae</taxon>
        <taxon>Pentapetalae</taxon>
        <taxon>rosids</taxon>
        <taxon>malvids</taxon>
        <taxon>Brassicales</taxon>
        <taxon>Brassicaceae</taxon>
        <taxon>Brassiceae</taxon>
        <taxon>Brassica</taxon>
    </lineage>
</organism>
<gene>
    <name evidence="2" type="primary">BnaC09g18820D</name>
    <name evidence="1" type="ORF">DARMORV10_C09P27750.1</name>
    <name evidence="2" type="ORF">GSBRNA2T00021641001</name>
</gene>
<dbReference type="Gramene" id="CDY23128">
    <property type="protein sequence ID" value="CDY23128"/>
    <property type="gene ID" value="GSBRNA2T00021641001"/>
</dbReference>
<dbReference type="AlphaFoldDB" id="A0A078GEU1"/>
<keyword evidence="3" id="KW-1185">Reference proteome</keyword>
<dbReference type="EMBL" id="HG994373">
    <property type="protein sequence ID" value="CAF1733321.1"/>
    <property type="molecule type" value="Genomic_DNA"/>
</dbReference>
<accession>A0A078GEU1</accession>
<reference evidence="2 3" key="1">
    <citation type="journal article" date="2014" name="Science">
        <title>Plant genetics. Early allopolyploid evolution in the post-Neolithic Brassica napus oilseed genome.</title>
        <authorList>
            <person name="Chalhoub B."/>
            <person name="Denoeud F."/>
            <person name="Liu S."/>
            <person name="Parkin I.A."/>
            <person name="Tang H."/>
            <person name="Wang X."/>
            <person name="Chiquet J."/>
            <person name="Belcram H."/>
            <person name="Tong C."/>
            <person name="Samans B."/>
            <person name="Correa M."/>
            <person name="Da Silva C."/>
            <person name="Just J."/>
            <person name="Falentin C."/>
            <person name="Koh C.S."/>
            <person name="Le Clainche I."/>
            <person name="Bernard M."/>
            <person name="Bento P."/>
            <person name="Noel B."/>
            <person name="Labadie K."/>
            <person name="Alberti A."/>
            <person name="Charles M."/>
            <person name="Arnaud D."/>
            <person name="Guo H."/>
            <person name="Daviaud C."/>
            <person name="Alamery S."/>
            <person name="Jabbari K."/>
            <person name="Zhao M."/>
            <person name="Edger P.P."/>
            <person name="Chelaifa H."/>
            <person name="Tack D."/>
            <person name="Lassalle G."/>
            <person name="Mestiri I."/>
            <person name="Schnel N."/>
            <person name="Le Paslier M.C."/>
            <person name="Fan G."/>
            <person name="Renault V."/>
            <person name="Bayer P.E."/>
            <person name="Golicz A.A."/>
            <person name="Manoli S."/>
            <person name="Lee T.H."/>
            <person name="Thi V.H."/>
            <person name="Chalabi S."/>
            <person name="Hu Q."/>
            <person name="Fan C."/>
            <person name="Tollenaere R."/>
            <person name="Lu Y."/>
            <person name="Battail C."/>
            <person name="Shen J."/>
            <person name="Sidebottom C.H."/>
            <person name="Wang X."/>
            <person name="Canaguier A."/>
            <person name="Chauveau A."/>
            <person name="Berard A."/>
            <person name="Deniot G."/>
            <person name="Guan M."/>
            <person name="Liu Z."/>
            <person name="Sun F."/>
            <person name="Lim Y.P."/>
            <person name="Lyons E."/>
            <person name="Town C.D."/>
            <person name="Bancroft I."/>
            <person name="Wang X."/>
            <person name="Meng J."/>
            <person name="Ma J."/>
            <person name="Pires J.C."/>
            <person name="King G.J."/>
            <person name="Brunel D."/>
            <person name="Delourme R."/>
            <person name="Renard M."/>
            <person name="Aury J.M."/>
            <person name="Adams K.L."/>
            <person name="Batley J."/>
            <person name="Snowdon R.J."/>
            <person name="Tost J."/>
            <person name="Edwards D."/>
            <person name="Zhou Y."/>
            <person name="Hua W."/>
            <person name="Sharpe A.G."/>
            <person name="Paterson A.H."/>
            <person name="Guan C."/>
            <person name="Wincker P."/>
        </authorList>
    </citation>
    <scope>NUCLEOTIDE SEQUENCE [LARGE SCALE GENOMIC DNA]</scope>
    <source>
        <strain evidence="3">cv. Darmor-bzh</strain>
    </source>
</reference>
<dbReference type="PaxDb" id="3708-A0A078GEU1"/>
<evidence type="ECO:0000313" key="1">
    <source>
        <dbReference type="EMBL" id="CAF1733321.1"/>
    </source>
</evidence>
<sequence length="63" mass="7369">MASPSGEELQRRNLFFLLLKRRSHASITCRTCTILIFYAWALYWAECNNLKFVCLCIWPAGLQ</sequence>
<dbReference type="Proteomes" id="UP001295469">
    <property type="component" value="Chromosome C09"/>
</dbReference>
<dbReference type="EMBL" id="LK032140">
    <property type="protein sequence ID" value="CDY23128.1"/>
    <property type="molecule type" value="Genomic_DNA"/>
</dbReference>
<protein>
    <submittedName>
        <fullName evidence="1">(rape) hypothetical protein</fullName>
    </submittedName>
    <submittedName>
        <fullName evidence="2">BnaC09g18820D protein</fullName>
    </submittedName>
</protein>